<dbReference type="EMBL" id="JBFXLQ010000049">
    <property type="protein sequence ID" value="KAL2863661.1"/>
    <property type="molecule type" value="Genomic_DNA"/>
</dbReference>
<dbReference type="GeneID" id="98141160"/>
<gene>
    <name evidence="1" type="ORF">BJX67DRAFT_240762</name>
</gene>
<organism evidence="1 2">
    <name type="scientific">Aspergillus lucknowensis</name>
    <dbReference type="NCBI Taxonomy" id="176173"/>
    <lineage>
        <taxon>Eukaryota</taxon>
        <taxon>Fungi</taxon>
        <taxon>Dikarya</taxon>
        <taxon>Ascomycota</taxon>
        <taxon>Pezizomycotina</taxon>
        <taxon>Eurotiomycetes</taxon>
        <taxon>Eurotiomycetidae</taxon>
        <taxon>Eurotiales</taxon>
        <taxon>Aspergillaceae</taxon>
        <taxon>Aspergillus</taxon>
        <taxon>Aspergillus subgen. Nidulantes</taxon>
    </lineage>
</organism>
<accession>A0ABR4LGH7</accession>
<protein>
    <submittedName>
        <fullName evidence="1">Uncharacterized protein</fullName>
    </submittedName>
</protein>
<evidence type="ECO:0000313" key="1">
    <source>
        <dbReference type="EMBL" id="KAL2863661.1"/>
    </source>
</evidence>
<proteinExistence type="predicted"/>
<dbReference type="RefSeq" id="XP_070882640.1">
    <property type="nucleotide sequence ID" value="XM_071026088.1"/>
</dbReference>
<name>A0ABR4LGH7_9EURO</name>
<comment type="caution">
    <text evidence="1">The sequence shown here is derived from an EMBL/GenBank/DDBJ whole genome shotgun (WGS) entry which is preliminary data.</text>
</comment>
<evidence type="ECO:0000313" key="2">
    <source>
        <dbReference type="Proteomes" id="UP001610432"/>
    </source>
</evidence>
<sequence length="201" mass="22806">MLLIGAYYWLKARVRDSHRVTTLPYNLHPSSNSLSRFPSILSQMLVIHHEKNAIELGPARDRGLGRFQPCPKEYKGDRTLKAEVVQTPPRKQEPVALSSLPCSPSPFPGHIRQLEQTPPRHSDLGKRGRRLWMRKAVRIKPASETSHPRLCISCAFPKLPPELFLTSNHQPERFFSSSSGVSLLPGLWVRADLTFHPPQLK</sequence>
<reference evidence="1 2" key="1">
    <citation type="submission" date="2024-07" db="EMBL/GenBank/DDBJ databases">
        <title>Section-level genome sequencing and comparative genomics of Aspergillus sections Usti and Cavernicolus.</title>
        <authorList>
            <consortium name="Lawrence Berkeley National Laboratory"/>
            <person name="Nybo J.L."/>
            <person name="Vesth T.C."/>
            <person name="Theobald S."/>
            <person name="Frisvad J.C."/>
            <person name="Larsen T.O."/>
            <person name="Kjaerboelling I."/>
            <person name="Rothschild-Mancinelli K."/>
            <person name="Lyhne E.K."/>
            <person name="Kogle M.E."/>
            <person name="Barry K."/>
            <person name="Clum A."/>
            <person name="Na H."/>
            <person name="Ledsgaard L."/>
            <person name="Lin J."/>
            <person name="Lipzen A."/>
            <person name="Kuo A."/>
            <person name="Riley R."/>
            <person name="Mondo S."/>
            <person name="Labutti K."/>
            <person name="Haridas S."/>
            <person name="Pangalinan J."/>
            <person name="Salamov A.A."/>
            <person name="Simmons B.A."/>
            <person name="Magnuson J.K."/>
            <person name="Chen J."/>
            <person name="Drula E."/>
            <person name="Henrissat B."/>
            <person name="Wiebenga A."/>
            <person name="Lubbers R.J."/>
            <person name="Gomes A.C."/>
            <person name="Macurrencykelacurrency M.R."/>
            <person name="Stajich J."/>
            <person name="Grigoriev I.V."/>
            <person name="Mortensen U.H."/>
            <person name="De Vries R.P."/>
            <person name="Baker S.E."/>
            <person name="Andersen M.R."/>
        </authorList>
    </citation>
    <scope>NUCLEOTIDE SEQUENCE [LARGE SCALE GENOMIC DNA]</scope>
    <source>
        <strain evidence="1 2">CBS 449.75</strain>
    </source>
</reference>
<keyword evidence="2" id="KW-1185">Reference proteome</keyword>
<dbReference type="Proteomes" id="UP001610432">
    <property type="component" value="Unassembled WGS sequence"/>
</dbReference>